<reference evidence="1 2" key="1">
    <citation type="submission" date="2021-02" db="EMBL/GenBank/DDBJ databases">
        <title>Complete Genome Sequence of Arcanobacterium phocisimile strain DSM 26142T from a harbour seal.</title>
        <authorList>
            <person name="Borowiak M."/>
            <person name="Alssahen M."/>
            <person name="Malorny B."/>
            <person name="Laemmler C."/>
            <person name="Siebert U."/>
            <person name="Ploetz M."/>
            <person name="Abdulmawjood A."/>
        </authorList>
    </citation>
    <scope>NUCLEOTIDE SEQUENCE [LARGE SCALE GENOMIC DNA]</scope>
    <source>
        <strain evidence="1 2">DSM 26142</strain>
    </source>
</reference>
<dbReference type="EMBL" id="CP070228">
    <property type="protein sequence ID" value="QRV02136.1"/>
    <property type="molecule type" value="Genomic_DNA"/>
</dbReference>
<dbReference type="RefSeq" id="WP_204424414.1">
    <property type="nucleotide sequence ID" value="NZ_CP070228.1"/>
</dbReference>
<evidence type="ECO:0000313" key="2">
    <source>
        <dbReference type="Proteomes" id="UP000602653"/>
    </source>
</evidence>
<gene>
    <name evidence="1" type="primary">cas7e</name>
    <name evidence="1" type="ORF">JTE88_08720</name>
</gene>
<evidence type="ECO:0000313" key="1">
    <source>
        <dbReference type="EMBL" id="QRV02136.1"/>
    </source>
</evidence>
<dbReference type="InterPro" id="IPR010148">
    <property type="entry name" value="CRISPR-assoc_prot_CT1975"/>
</dbReference>
<keyword evidence="2" id="KW-1185">Reference proteome</keyword>
<dbReference type="NCBIfam" id="TIGR01869">
    <property type="entry name" value="casC_Cse4"/>
    <property type="match status" value="1"/>
</dbReference>
<dbReference type="Pfam" id="PF09344">
    <property type="entry name" value="Cas_CT1975"/>
    <property type="match status" value="1"/>
</dbReference>
<organism evidence="1 2">
    <name type="scientific">Arcanobacterium phocisimile</name>
    <dbReference type="NCBI Taxonomy" id="1302235"/>
    <lineage>
        <taxon>Bacteria</taxon>
        <taxon>Bacillati</taxon>
        <taxon>Actinomycetota</taxon>
        <taxon>Actinomycetes</taxon>
        <taxon>Actinomycetales</taxon>
        <taxon>Actinomycetaceae</taxon>
        <taxon>Arcanobacterium</taxon>
    </lineage>
</organism>
<proteinExistence type="predicted"/>
<name>A0ABX7IG91_9ACTO</name>
<sequence>MSKNLTLHIISNVPYSNLNRDDSGTPKRLMQGGALRAMHSSQSIKRGIRGKYEEASLDLSVRSGKLVDEVLDIAAKLNPEIDKKSLSKLAAKRIGELTKGEATEKESDRSAWLSVEELTTLAQSLIDGEENSEFIADGKTGSLAIAAFGRMFANAPGKNTEAAIAVSPGVTTHAATIESDYFSTGDDVRERDRKKSGATYLGVSRYVNGTFYRTISIDKEQLKAVWTAFELPETRDNLREFIRAAVYGMPRGKQNSTAPYTMPSLVFAEEQRYRTAYSFEKPVKVGSDGGYEAESIKELAAQYQRARSFDPGNFGPVEVLSGTAEFSDDQFAGVERETLDGMIDRIVDWILQ</sequence>
<dbReference type="Proteomes" id="UP000602653">
    <property type="component" value="Chromosome"/>
</dbReference>
<protein>
    <submittedName>
        <fullName evidence="1">Type I-E CRISPR-associated protein Cas7/Cse4/CasC</fullName>
    </submittedName>
</protein>
<accession>A0ABX7IG91</accession>